<reference evidence="1" key="1">
    <citation type="journal article" date="2020" name="bioRxiv">
        <title>Hybrid origin of Populus tomentosa Carr. identified through genome sequencing and phylogenomic analysis.</title>
        <authorList>
            <person name="An X."/>
            <person name="Gao K."/>
            <person name="Chen Z."/>
            <person name="Li J."/>
            <person name="Yang X."/>
            <person name="Yang X."/>
            <person name="Zhou J."/>
            <person name="Guo T."/>
            <person name="Zhao T."/>
            <person name="Huang S."/>
            <person name="Miao D."/>
            <person name="Khan W.U."/>
            <person name="Rao P."/>
            <person name="Ye M."/>
            <person name="Lei B."/>
            <person name="Liao W."/>
            <person name="Wang J."/>
            <person name="Ji L."/>
            <person name="Li Y."/>
            <person name="Guo B."/>
            <person name="Mustafa N.S."/>
            <person name="Li S."/>
            <person name="Yun Q."/>
            <person name="Keller S.R."/>
            <person name="Mao J."/>
            <person name="Zhang R."/>
            <person name="Strauss S.H."/>
        </authorList>
    </citation>
    <scope>NUCLEOTIDE SEQUENCE</scope>
    <source>
        <strain evidence="1">GM15</strain>
        <tissue evidence="1">Leaf</tissue>
    </source>
</reference>
<sequence>MFLSISFSVLFSNHGSSLPYLQQPRHASVTHGIIYICSLCLQKKRKKSHAHSRVWDDGCGGRFKSVFFARSRVSSQLADQILMLVWGGIYTSDSSCSMPFDPSSDARAVKTPFIQDSVRRLAIELGFEATQTPFHLSFLLKLKSSDAEIRNHSKANFCVPVGFDPGNPAPLGVSFSTGGSMNLASSSFSGNAAGCALCLYDDSTSPEPALELDLDPFVKRSGDVCLASPESAWTFMSYGCRCKGAALQGDGAKFDAERVLLDPYATIFINSVTDNITRLLLNYLELLCNALE</sequence>
<proteinExistence type="predicted"/>
<gene>
    <name evidence="1" type="ORF">POTOM_047027</name>
</gene>
<name>A0A8X7YRN7_POPTO</name>
<protein>
    <submittedName>
        <fullName evidence="1">Uncharacterized protein</fullName>
    </submittedName>
</protein>
<evidence type="ECO:0000313" key="1">
    <source>
        <dbReference type="EMBL" id="KAG6749950.1"/>
    </source>
</evidence>
<keyword evidence="2" id="KW-1185">Reference proteome</keyword>
<comment type="caution">
    <text evidence="1">The sequence shown here is derived from an EMBL/GenBank/DDBJ whole genome shotgun (WGS) entry which is preliminary data.</text>
</comment>
<dbReference type="AlphaFoldDB" id="A0A8X7YRN7"/>
<evidence type="ECO:0000313" key="2">
    <source>
        <dbReference type="Proteomes" id="UP000886885"/>
    </source>
</evidence>
<accession>A0A8X7YRN7</accession>
<dbReference type="EMBL" id="JAAWWB010000027">
    <property type="protein sequence ID" value="KAG6749950.1"/>
    <property type="molecule type" value="Genomic_DNA"/>
</dbReference>
<dbReference type="Proteomes" id="UP000886885">
    <property type="component" value="Chromosome 14A"/>
</dbReference>
<dbReference type="PANTHER" id="PTHR43002">
    <property type="entry name" value="GLYCOGEN DEBRANCHING ENZYME"/>
    <property type="match status" value="1"/>
</dbReference>
<organism evidence="1 2">
    <name type="scientific">Populus tomentosa</name>
    <name type="common">Chinese white poplar</name>
    <dbReference type="NCBI Taxonomy" id="118781"/>
    <lineage>
        <taxon>Eukaryota</taxon>
        <taxon>Viridiplantae</taxon>
        <taxon>Streptophyta</taxon>
        <taxon>Embryophyta</taxon>
        <taxon>Tracheophyta</taxon>
        <taxon>Spermatophyta</taxon>
        <taxon>Magnoliopsida</taxon>
        <taxon>eudicotyledons</taxon>
        <taxon>Gunneridae</taxon>
        <taxon>Pentapetalae</taxon>
        <taxon>rosids</taxon>
        <taxon>fabids</taxon>
        <taxon>Malpighiales</taxon>
        <taxon>Salicaceae</taxon>
        <taxon>Saliceae</taxon>
        <taxon>Populus</taxon>
    </lineage>
</organism>